<protein>
    <submittedName>
        <fullName evidence="2">ABC transporter permease</fullName>
    </submittedName>
</protein>
<dbReference type="AlphaFoldDB" id="A0A317DR09"/>
<feature type="transmembrane region" description="Helical" evidence="1">
    <location>
        <begin position="197"/>
        <end position="217"/>
    </location>
</feature>
<evidence type="ECO:0000256" key="1">
    <source>
        <dbReference type="SAM" id="Phobius"/>
    </source>
</evidence>
<dbReference type="GO" id="GO:0005886">
    <property type="term" value="C:plasma membrane"/>
    <property type="evidence" value="ECO:0007669"/>
    <property type="project" value="UniProtKB-SubCell"/>
</dbReference>
<feature type="transmembrane region" description="Helical" evidence="1">
    <location>
        <begin position="250"/>
        <end position="271"/>
    </location>
</feature>
<feature type="transmembrane region" description="Helical" evidence="1">
    <location>
        <begin position="79"/>
        <end position="99"/>
    </location>
</feature>
<dbReference type="Proteomes" id="UP000246050">
    <property type="component" value="Unassembled WGS sequence"/>
</dbReference>
<evidence type="ECO:0000313" key="3">
    <source>
        <dbReference type="Proteomes" id="UP000246050"/>
    </source>
</evidence>
<feature type="transmembrane region" description="Helical" evidence="1">
    <location>
        <begin position="120"/>
        <end position="148"/>
    </location>
</feature>
<accession>A0A317DR09</accession>
<sequence length="277" mass="30031">MNLVRSELLKIRTTNTWWLFGIGALVTLALAFLVNAVNADISLTGGQDLEGVPADQAEQIRATASEVYQAANLFTSGQYFGLLFVLLLGIIVVTNEFYHQTATTTFLTTPQRTMVVAAKLVTAALFGALFWLVTTLLTIPATLIYFGVQGWDAHFGSWDVTRAILLNLLAYVLWGIFGVGFGVLIRSQIGATITAVVLYLVGTTAANLIFFLLQQWLEWDWISKLAVIVPSTASTLMISGTELPGNPPQWVGAAVLIGYAVVTGAIGTMIMRRRDIA</sequence>
<name>A0A317DR09_9ACTN</name>
<keyword evidence="1" id="KW-1133">Transmembrane helix</keyword>
<keyword evidence="1" id="KW-0472">Membrane</keyword>
<keyword evidence="1" id="KW-0812">Transmembrane</keyword>
<dbReference type="GO" id="GO:0140359">
    <property type="term" value="F:ABC-type transporter activity"/>
    <property type="evidence" value="ECO:0007669"/>
    <property type="project" value="InterPro"/>
</dbReference>
<proteinExistence type="predicted"/>
<dbReference type="OrthoDB" id="5244396at2"/>
<feature type="transmembrane region" description="Helical" evidence="1">
    <location>
        <begin position="168"/>
        <end position="185"/>
    </location>
</feature>
<dbReference type="PANTHER" id="PTHR37305">
    <property type="entry name" value="INTEGRAL MEMBRANE PROTEIN-RELATED"/>
    <property type="match status" value="1"/>
</dbReference>
<dbReference type="RefSeq" id="WP_109800448.1">
    <property type="nucleotide sequence ID" value="NZ_QGKS01000115.1"/>
</dbReference>
<comment type="caution">
    <text evidence="2">The sequence shown here is derived from an EMBL/GenBank/DDBJ whole genome shotgun (WGS) entry which is preliminary data.</text>
</comment>
<organism evidence="2 3">
    <name type="scientific">Micromonospora sicca</name>
    <dbReference type="NCBI Taxonomy" id="2202420"/>
    <lineage>
        <taxon>Bacteria</taxon>
        <taxon>Bacillati</taxon>
        <taxon>Actinomycetota</taxon>
        <taxon>Actinomycetes</taxon>
        <taxon>Micromonosporales</taxon>
        <taxon>Micromonosporaceae</taxon>
        <taxon>Micromonospora</taxon>
    </lineage>
</organism>
<dbReference type="PANTHER" id="PTHR37305:SF1">
    <property type="entry name" value="MEMBRANE PROTEIN"/>
    <property type="match status" value="1"/>
</dbReference>
<dbReference type="EMBL" id="QGKS01000115">
    <property type="protein sequence ID" value="PWR16520.1"/>
    <property type="molecule type" value="Genomic_DNA"/>
</dbReference>
<reference evidence="2 3" key="1">
    <citation type="submission" date="2018-05" db="EMBL/GenBank/DDBJ databases">
        <title>Micromonosporas from Atacama Desert.</title>
        <authorList>
            <person name="Carro L."/>
            <person name="Golinska P."/>
            <person name="Klenk H.-P."/>
            <person name="Goodfellow M."/>
        </authorList>
    </citation>
    <scope>NUCLEOTIDE SEQUENCE [LARGE SCALE GENOMIC DNA]</scope>
    <source>
        <strain evidence="2 3">4G51</strain>
    </source>
</reference>
<gene>
    <name evidence="2" type="ORF">DKT69_05215</name>
</gene>
<evidence type="ECO:0000313" key="2">
    <source>
        <dbReference type="EMBL" id="PWR16520.1"/>
    </source>
</evidence>